<dbReference type="Proteomes" id="UP000569951">
    <property type="component" value="Unassembled WGS sequence"/>
</dbReference>
<dbReference type="CDD" id="cd02603">
    <property type="entry name" value="HAD_sEH-N_like"/>
    <property type="match status" value="1"/>
</dbReference>
<evidence type="ECO:0000313" key="2">
    <source>
        <dbReference type="Proteomes" id="UP000569951"/>
    </source>
</evidence>
<reference evidence="1 2" key="1">
    <citation type="submission" date="2020-08" db="EMBL/GenBank/DDBJ databases">
        <title>Genomic Encyclopedia of Type Strains, Phase IV (KMG-IV): sequencing the most valuable type-strain genomes for metagenomic binning, comparative biology and taxonomic classification.</title>
        <authorList>
            <person name="Goeker M."/>
        </authorList>
    </citation>
    <scope>NUCLEOTIDE SEQUENCE [LARGE SCALE GENOMIC DNA]</scope>
    <source>
        <strain evidence="1 2">DSM 21458</strain>
    </source>
</reference>
<dbReference type="NCBIfam" id="TIGR01549">
    <property type="entry name" value="HAD-SF-IA-v1"/>
    <property type="match status" value="1"/>
</dbReference>
<dbReference type="Pfam" id="PF00702">
    <property type="entry name" value="Hydrolase"/>
    <property type="match status" value="1"/>
</dbReference>
<keyword evidence="2" id="KW-1185">Reference proteome</keyword>
<comment type="caution">
    <text evidence="1">The sequence shown here is derived from an EMBL/GenBank/DDBJ whole genome shotgun (WGS) entry which is preliminary data.</text>
</comment>
<dbReference type="Gene3D" id="3.30.70.2290">
    <property type="entry name" value="Protein of unknown function (DUF3208)"/>
    <property type="match status" value="1"/>
</dbReference>
<dbReference type="PRINTS" id="PR00413">
    <property type="entry name" value="HADHALOGNASE"/>
</dbReference>
<dbReference type="Gene3D" id="3.40.50.1000">
    <property type="entry name" value="HAD superfamily/HAD-like"/>
    <property type="match status" value="1"/>
</dbReference>
<protein>
    <submittedName>
        <fullName evidence="1">HAD superfamily hydrolase (TIGR01509 family)</fullName>
    </submittedName>
</protein>
<dbReference type="EMBL" id="JACHHG010000002">
    <property type="protein sequence ID" value="MBB6097018.1"/>
    <property type="molecule type" value="Genomic_DNA"/>
</dbReference>
<dbReference type="NCBIfam" id="TIGR01509">
    <property type="entry name" value="HAD-SF-IA-v3"/>
    <property type="match status" value="1"/>
</dbReference>
<dbReference type="InterPro" id="IPR036412">
    <property type="entry name" value="HAD-like_sf"/>
</dbReference>
<keyword evidence="1" id="KW-0378">Hydrolase</keyword>
<dbReference type="PANTHER" id="PTHR43611:SF3">
    <property type="entry name" value="FLAVIN MONONUCLEOTIDE HYDROLASE 1, CHLOROPLATIC"/>
    <property type="match status" value="1"/>
</dbReference>
<gene>
    <name evidence="1" type="ORF">HNR42_000432</name>
</gene>
<evidence type="ECO:0000313" key="1">
    <source>
        <dbReference type="EMBL" id="MBB6097018.1"/>
    </source>
</evidence>
<proteinExistence type="predicted"/>
<organism evidence="1 2">
    <name type="scientific">Deinobacterium chartae</name>
    <dbReference type="NCBI Taxonomy" id="521158"/>
    <lineage>
        <taxon>Bacteria</taxon>
        <taxon>Thermotogati</taxon>
        <taxon>Deinococcota</taxon>
        <taxon>Deinococci</taxon>
        <taxon>Deinococcales</taxon>
        <taxon>Deinococcaceae</taxon>
        <taxon>Deinobacterium</taxon>
    </lineage>
</organism>
<dbReference type="SFLD" id="SFLDS00003">
    <property type="entry name" value="Haloacid_Dehalogenase"/>
    <property type="match status" value="1"/>
</dbReference>
<dbReference type="RefSeq" id="WP_343058148.1">
    <property type="nucleotide sequence ID" value="NZ_JACHHG010000002.1"/>
</dbReference>
<dbReference type="AlphaFoldDB" id="A0A841HYK1"/>
<name>A0A841HYK1_9DEIO</name>
<sequence>MRAITFDWGGVFTLGTFDGRATARVAERYGLDLEQVRVSYFRHIHRLEVGEWSLPQFWEVFAAEIGAQAPYAEFEELYLGSVLENPAMYDFLPTISPEYRVGLLSNNYPVVSDHLKKDPRWARFDAMVFSNEIGHKKPAPEAFLALAELLGVEPAQAVFVDDVQENLDAASQLGFATILYTTHERFLEDLAAWEHSSSSAAPQEEAGQHAVRLLQGYLWHPKEAGFELAQYLPAELEGAHLLWDEVRPPFAFFENGELTAGQTFYQFTVVDLWDRKPSNDESHARAEAVSRALEPLLEATPPGVGWQLMEDLRFL</sequence>
<dbReference type="InterPro" id="IPR006439">
    <property type="entry name" value="HAD-SF_hydro_IA"/>
</dbReference>
<dbReference type="InterPro" id="IPR021576">
    <property type="entry name" value="DUF3208"/>
</dbReference>
<dbReference type="PANTHER" id="PTHR43611">
    <property type="entry name" value="ALPHA-D-GLUCOSE 1-PHOSPHATE PHOSPHATASE"/>
    <property type="match status" value="1"/>
</dbReference>
<dbReference type="SFLD" id="SFLDG01129">
    <property type="entry name" value="C1.5:_HAD__Beta-PGM__Phosphata"/>
    <property type="match status" value="1"/>
</dbReference>
<dbReference type="SUPFAM" id="SSF56784">
    <property type="entry name" value="HAD-like"/>
    <property type="match status" value="1"/>
</dbReference>
<dbReference type="InterPro" id="IPR023214">
    <property type="entry name" value="HAD_sf"/>
</dbReference>
<dbReference type="Pfam" id="PF11482">
    <property type="entry name" value="DUF3208"/>
    <property type="match status" value="1"/>
</dbReference>
<accession>A0A841HYK1</accession>
<dbReference type="GO" id="GO:0016787">
    <property type="term" value="F:hydrolase activity"/>
    <property type="evidence" value="ECO:0007669"/>
    <property type="project" value="UniProtKB-KW"/>
</dbReference>